<dbReference type="STRING" id="1048983.EL17_23365"/>
<dbReference type="OrthoDB" id="667966at2"/>
<dbReference type="Proteomes" id="UP000027821">
    <property type="component" value="Unassembled WGS sequence"/>
</dbReference>
<dbReference type="EMBL" id="JMIH01000041">
    <property type="protein sequence ID" value="KEO71698.1"/>
    <property type="molecule type" value="Genomic_DNA"/>
</dbReference>
<keyword evidence="3" id="KW-1185">Reference proteome</keyword>
<dbReference type="InterPro" id="IPR014710">
    <property type="entry name" value="RmlC-like_jellyroll"/>
</dbReference>
<name>A0A074KVT3_9BACT</name>
<evidence type="ECO:0000259" key="1">
    <source>
        <dbReference type="PROSITE" id="PS50042"/>
    </source>
</evidence>
<gene>
    <name evidence="2" type="ORF">EL17_23365</name>
</gene>
<proteinExistence type="predicted"/>
<dbReference type="InterPro" id="IPR018490">
    <property type="entry name" value="cNMP-bd_dom_sf"/>
</dbReference>
<comment type="caution">
    <text evidence="2">The sequence shown here is derived from an EMBL/GenBank/DDBJ whole genome shotgun (WGS) entry which is preliminary data.</text>
</comment>
<dbReference type="Gene3D" id="2.60.120.10">
    <property type="entry name" value="Jelly Rolls"/>
    <property type="match status" value="1"/>
</dbReference>
<dbReference type="eggNOG" id="COG0664">
    <property type="taxonomic scope" value="Bacteria"/>
</dbReference>
<dbReference type="InterPro" id="IPR000595">
    <property type="entry name" value="cNMP-bd_dom"/>
</dbReference>
<dbReference type="SUPFAM" id="SSF51206">
    <property type="entry name" value="cAMP-binding domain-like"/>
    <property type="match status" value="1"/>
</dbReference>
<sequence length="220" mass="26056">MELVMLFYRPMNLRKHIQDVIRPENIDAIVSERFYKKGEYIYMPPAKPNEMFQLELGVIMIGSYSPVGEEVCYDILYQKEIFGNMRYLNGQFSEFAKAATDCKLITYELQFYKWMIVHEPIASEWFNKMAVSRWCRMENRLFKVCTLTPAQRLLELYNELKLEATDAQHKKVDLPSILSDTEIGQLCGLSRQTVSKLLKSYQRVHKIPLFKKKKLKQYLK</sequence>
<dbReference type="PROSITE" id="PS50042">
    <property type="entry name" value="CNMP_BINDING_3"/>
    <property type="match status" value="1"/>
</dbReference>
<accession>A0A074KVT3</accession>
<reference evidence="2 3" key="1">
    <citation type="submission" date="2014-04" db="EMBL/GenBank/DDBJ databases">
        <title>Characterization and application of a salt tolerant electro-active bacterium.</title>
        <authorList>
            <person name="Yang L."/>
            <person name="Wei S."/>
            <person name="Tay Q.X.M."/>
        </authorList>
    </citation>
    <scope>NUCLEOTIDE SEQUENCE [LARGE SCALE GENOMIC DNA]</scope>
    <source>
        <strain evidence="2 3">LY1</strain>
    </source>
</reference>
<protein>
    <recommendedName>
        <fullName evidence="1">Cyclic nucleotide-binding domain-containing protein</fullName>
    </recommendedName>
</protein>
<dbReference type="AlphaFoldDB" id="A0A074KVT3"/>
<dbReference type="Pfam" id="PF00027">
    <property type="entry name" value="cNMP_binding"/>
    <property type="match status" value="1"/>
</dbReference>
<evidence type="ECO:0000313" key="2">
    <source>
        <dbReference type="EMBL" id="KEO71698.1"/>
    </source>
</evidence>
<evidence type="ECO:0000313" key="3">
    <source>
        <dbReference type="Proteomes" id="UP000027821"/>
    </source>
</evidence>
<organism evidence="2 3">
    <name type="scientific">Anditalea andensis</name>
    <dbReference type="NCBI Taxonomy" id="1048983"/>
    <lineage>
        <taxon>Bacteria</taxon>
        <taxon>Pseudomonadati</taxon>
        <taxon>Bacteroidota</taxon>
        <taxon>Cytophagia</taxon>
        <taxon>Cytophagales</taxon>
        <taxon>Cytophagaceae</taxon>
        <taxon>Anditalea</taxon>
    </lineage>
</organism>
<feature type="domain" description="Cyclic nucleotide-binding" evidence="1">
    <location>
        <begin position="13"/>
        <end position="100"/>
    </location>
</feature>